<protein>
    <submittedName>
        <fullName evidence="4">CBS domain-containing protein</fullName>
    </submittedName>
</protein>
<organism evidence="4 5">
    <name type="scientific">Methylobacterium adhaesivum</name>
    <dbReference type="NCBI Taxonomy" id="333297"/>
    <lineage>
        <taxon>Bacteria</taxon>
        <taxon>Pseudomonadati</taxon>
        <taxon>Pseudomonadota</taxon>
        <taxon>Alphaproteobacteria</taxon>
        <taxon>Hyphomicrobiales</taxon>
        <taxon>Methylobacteriaceae</taxon>
        <taxon>Methylobacterium</taxon>
    </lineage>
</organism>
<gene>
    <name evidence="4" type="ORF">QWZ12_10630</name>
</gene>
<evidence type="ECO:0000256" key="1">
    <source>
        <dbReference type="ARBA" id="ARBA00023122"/>
    </source>
</evidence>
<dbReference type="PANTHER" id="PTHR43080">
    <property type="entry name" value="CBS DOMAIN-CONTAINING PROTEIN CBSX3, MITOCHONDRIAL"/>
    <property type="match status" value="1"/>
</dbReference>
<dbReference type="InterPro" id="IPR051257">
    <property type="entry name" value="Diverse_CBS-Domain"/>
</dbReference>
<dbReference type="CDD" id="cd04622">
    <property type="entry name" value="CBS_pair_HRP1_like"/>
    <property type="match status" value="1"/>
</dbReference>
<dbReference type="Pfam" id="PF00571">
    <property type="entry name" value="CBS"/>
    <property type="match status" value="2"/>
</dbReference>
<dbReference type="SUPFAM" id="SSF54631">
    <property type="entry name" value="CBS-domain pair"/>
    <property type="match status" value="1"/>
</dbReference>
<keyword evidence="5" id="KW-1185">Reference proteome</keyword>
<evidence type="ECO:0000256" key="2">
    <source>
        <dbReference type="PROSITE-ProRule" id="PRU00703"/>
    </source>
</evidence>
<evidence type="ECO:0000259" key="3">
    <source>
        <dbReference type="PROSITE" id="PS51371"/>
    </source>
</evidence>
<dbReference type="InterPro" id="IPR046342">
    <property type="entry name" value="CBS_dom_sf"/>
</dbReference>
<feature type="domain" description="CBS" evidence="3">
    <location>
        <begin position="88"/>
        <end position="146"/>
    </location>
</feature>
<dbReference type="InterPro" id="IPR000644">
    <property type="entry name" value="CBS_dom"/>
</dbReference>
<dbReference type="PROSITE" id="PS51371">
    <property type="entry name" value="CBS"/>
    <property type="match status" value="2"/>
</dbReference>
<dbReference type="PANTHER" id="PTHR43080:SF2">
    <property type="entry name" value="CBS DOMAIN-CONTAINING PROTEIN"/>
    <property type="match status" value="1"/>
</dbReference>
<dbReference type="Proteomes" id="UP001224644">
    <property type="component" value="Unassembled WGS sequence"/>
</dbReference>
<dbReference type="Gene3D" id="3.10.580.10">
    <property type="entry name" value="CBS-domain"/>
    <property type="match status" value="1"/>
</dbReference>
<name>A0ABT8BHV2_9HYPH</name>
<evidence type="ECO:0000313" key="5">
    <source>
        <dbReference type="Proteomes" id="UP001224644"/>
    </source>
</evidence>
<feature type="domain" description="CBS" evidence="3">
    <location>
        <begin position="23"/>
        <end position="79"/>
    </location>
</feature>
<reference evidence="5" key="1">
    <citation type="journal article" date="2019" name="Int. J. Syst. Evol. Microbiol.">
        <title>The Global Catalogue of Microorganisms (GCM) 10K type strain sequencing project: providing services to taxonomists for standard genome sequencing and annotation.</title>
        <authorList>
            <consortium name="The Broad Institute Genomics Platform"/>
            <consortium name="The Broad Institute Genome Sequencing Center for Infectious Disease"/>
            <person name="Wu L."/>
            <person name="Ma J."/>
        </authorList>
    </citation>
    <scope>NUCLEOTIDE SEQUENCE [LARGE SCALE GENOMIC DNA]</scope>
    <source>
        <strain evidence="5">CECT 7069</strain>
    </source>
</reference>
<dbReference type="RefSeq" id="WP_238222195.1">
    <property type="nucleotide sequence ID" value="NZ_BPQD01000003.1"/>
</dbReference>
<proteinExistence type="predicted"/>
<sequence>MLRMIFRISIRRQEPSMKVKDVMHKGAEFADSATPVAAIAKQMRDADIGALPVKAGGRLVGMVTDRDIACRALANGGDFNRMTAKDIMSGRVVCCTPDDDIADAIDTMEKKKVRRLPVTDRDENIIGMVSLGDIAHKVGKDLSGEVLRAVSAHHR</sequence>
<dbReference type="SMART" id="SM00116">
    <property type="entry name" value="CBS"/>
    <property type="match status" value="2"/>
</dbReference>
<keyword evidence="1 2" id="KW-0129">CBS domain</keyword>
<accession>A0ABT8BHV2</accession>
<comment type="caution">
    <text evidence="4">The sequence shown here is derived from an EMBL/GenBank/DDBJ whole genome shotgun (WGS) entry which is preliminary data.</text>
</comment>
<evidence type="ECO:0000313" key="4">
    <source>
        <dbReference type="EMBL" id="MDN3591067.1"/>
    </source>
</evidence>
<dbReference type="EMBL" id="JAUFPX010000006">
    <property type="protein sequence ID" value="MDN3591067.1"/>
    <property type="molecule type" value="Genomic_DNA"/>
</dbReference>